<accession>W9WRU3</accession>
<feature type="binding site" evidence="12">
    <location>
        <position position="203"/>
    </location>
    <ligand>
        <name>Ca(2+)</name>
        <dbReference type="ChEBI" id="CHEBI:29108"/>
    </ligand>
</feature>
<dbReference type="InterPro" id="IPR015377">
    <property type="entry name" value="Fumarylacetoacetase_N"/>
</dbReference>
<dbReference type="EMBL" id="AMGX01000015">
    <property type="protein sequence ID" value="EXJ67735.1"/>
    <property type="molecule type" value="Genomic_DNA"/>
</dbReference>
<dbReference type="Pfam" id="PF09298">
    <property type="entry name" value="FAA_hydrolase_N"/>
    <property type="match status" value="1"/>
</dbReference>
<dbReference type="OrthoDB" id="9971669at2759"/>
<keyword evidence="9 13" id="KW-0585">Phenylalanine catabolism</keyword>
<evidence type="ECO:0000256" key="11">
    <source>
        <dbReference type="PIRSR" id="PIRSR605959-2"/>
    </source>
</evidence>
<dbReference type="PANTHER" id="PTHR43069:SF2">
    <property type="entry name" value="FUMARYLACETOACETASE"/>
    <property type="match status" value="1"/>
</dbReference>
<evidence type="ECO:0000259" key="15">
    <source>
        <dbReference type="Pfam" id="PF09298"/>
    </source>
</evidence>
<reference evidence="16 17" key="1">
    <citation type="submission" date="2013-03" db="EMBL/GenBank/DDBJ databases">
        <title>The Genome Sequence of Cladophialophora psammophila CBS 110553.</title>
        <authorList>
            <consortium name="The Broad Institute Genomics Platform"/>
            <person name="Cuomo C."/>
            <person name="de Hoog S."/>
            <person name="Gorbushina A."/>
            <person name="Walker B."/>
            <person name="Young S.K."/>
            <person name="Zeng Q."/>
            <person name="Gargeya S."/>
            <person name="Fitzgerald M."/>
            <person name="Haas B."/>
            <person name="Abouelleil A."/>
            <person name="Allen A.W."/>
            <person name="Alvarado L."/>
            <person name="Arachchi H.M."/>
            <person name="Berlin A.M."/>
            <person name="Chapman S.B."/>
            <person name="Gainer-Dewar J."/>
            <person name="Goldberg J."/>
            <person name="Griggs A."/>
            <person name="Gujja S."/>
            <person name="Hansen M."/>
            <person name="Howarth C."/>
            <person name="Imamovic A."/>
            <person name="Ireland A."/>
            <person name="Larimer J."/>
            <person name="McCowan C."/>
            <person name="Murphy C."/>
            <person name="Pearson M."/>
            <person name="Poon T.W."/>
            <person name="Priest M."/>
            <person name="Roberts A."/>
            <person name="Saif S."/>
            <person name="Shea T."/>
            <person name="Sisk P."/>
            <person name="Sykes S."/>
            <person name="Wortman J."/>
            <person name="Nusbaum C."/>
            <person name="Birren B."/>
        </authorList>
    </citation>
    <scope>NUCLEOTIDE SEQUENCE [LARGE SCALE GENOMIC DNA]</scope>
    <source>
        <strain evidence="16 17">CBS 110553</strain>
    </source>
</reference>
<keyword evidence="17" id="KW-1185">Reference proteome</keyword>
<feature type="binding site" evidence="12">
    <location>
        <position position="237"/>
    </location>
    <ligand>
        <name>Ca(2+)</name>
        <dbReference type="ChEBI" id="CHEBI:29108"/>
    </ligand>
</feature>
<dbReference type="GO" id="GO:0004334">
    <property type="term" value="F:fumarylacetoacetase activity"/>
    <property type="evidence" value="ECO:0007669"/>
    <property type="project" value="UniProtKB-UniRule"/>
</dbReference>
<feature type="domain" description="Fumarylacetoacetase N-terminal" evidence="15">
    <location>
        <begin position="16"/>
        <end position="122"/>
    </location>
</feature>
<evidence type="ECO:0000259" key="14">
    <source>
        <dbReference type="Pfam" id="PF01557"/>
    </source>
</evidence>
<dbReference type="PANTHER" id="PTHR43069">
    <property type="entry name" value="FUMARYLACETOACETASE"/>
    <property type="match status" value="1"/>
</dbReference>
<sequence>MASWLPIPIDSDFSLQNLPYGVFSTDADPTRRIGVAVGDHVLDLKVLTREQVFKDIKFDDSTLQEKTLNAYAGLGQHVHSQIRKKLQELLRDNTLLGHVLRDNHDLRQKCLVSMQSAIMHLPVTVGDFTDFFVGLHHANNCAGFLKPGADITQVLPSFWDIPSGFHGRSSSVVVSDTPIHRPKGQYREGGKPVSGTCRDLDFEVEFGVVIGQPSQMGEAVPVDQAEGHIFGFVLLNDWSARDFQKWEPSAPFTCKNFGTSISPWIVPFEALEPFRVSPIKVDRPLPDYLMQKETKSIFEVPIRATLEVDHTRYAVAECNTKFMVFSFAQMIAHHTRGGCPLRPGDIMGTGTMSGPTKSEEGCFLELSRYGEQPCEMSAEGSSGERIRRTYLEDGDIVEFAAQIRTKDGLENVGFGICRGEVLPAN</sequence>
<feature type="binding site" evidence="11">
    <location>
        <position position="244"/>
    </location>
    <ligand>
        <name>substrate</name>
    </ligand>
</feature>
<evidence type="ECO:0000313" key="16">
    <source>
        <dbReference type="EMBL" id="EXJ67735.1"/>
    </source>
</evidence>
<dbReference type="GO" id="GO:1902000">
    <property type="term" value="P:homogentisate catabolic process"/>
    <property type="evidence" value="ECO:0007669"/>
    <property type="project" value="TreeGrafter"/>
</dbReference>
<dbReference type="RefSeq" id="XP_007747851.1">
    <property type="nucleotide sequence ID" value="XM_007749661.1"/>
</dbReference>
<feature type="binding site" evidence="12">
    <location>
        <position position="255"/>
    </location>
    <ligand>
        <name>Mg(2+)</name>
        <dbReference type="ChEBI" id="CHEBI:18420"/>
    </ligand>
</feature>
<feature type="binding site" evidence="11">
    <location>
        <position position="351"/>
    </location>
    <ligand>
        <name>substrate</name>
    </ligand>
</feature>
<dbReference type="eggNOG" id="KOG2843">
    <property type="taxonomic scope" value="Eukaryota"/>
</dbReference>
<dbReference type="GO" id="GO:0006559">
    <property type="term" value="P:L-phenylalanine catabolic process"/>
    <property type="evidence" value="ECO:0007669"/>
    <property type="project" value="UniProtKB-UniRule"/>
</dbReference>
<dbReference type="Gene3D" id="2.30.30.230">
    <property type="entry name" value="Fumarylacetoacetase, N-terminal domain"/>
    <property type="match status" value="1"/>
</dbReference>
<comment type="caution">
    <text evidence="16">The sequence shown here is derived from an EMBL/GenBank/DDBJ whole genome shotgun (WGS) entry which is preliminary data.</text>
</comment>
<feature type="binding site" evidence="11">
    <location>
        <position position="132"/>
    </location>
    <ligand>
        <name>substrate</name>
    </ligand>
</feature>
<dbReference type="STRING" id="1182543.W9WRU3"/>
<dbReference type="InterPro" id="IPR036663">
    <property type="entry name" value="Fumarylacetoacetase_C_sf"/>
</dbReference>
<dbReference type="Gene3D" id="3.90.850.10">
    <property type="entry name" value="Fumarylacetoacetase-like, C-terminal domain"/>
    <property type="match status" value="1"/>
</dbReference>
<name>W9WRU3_9EURO</name>
<dbReference type="GeneID" id="19193778"/>
<comment type="pathway">
    <text evidence="1 13">Amino-acid degradation; L-phenylalanine degradation; acetoacetate and fumarate from L-phenylalanine: step 6/6.</text>
</comment>
<dbReference type="Proteomes" id="UP000019471">
    <property type="component" value="Unassembled WGS sequence"/>
</dbReference>
<dbReference type="SUPFAM" id="SSF63433">
    <property type="entry name" value="Fumarylacetoacetate hydrolase, FAH, N-terminal domain"/>
    <property type="match status" value="1"/>
</dbReference>
<dbReference type="GO" id="GO:0006572">
    <property type="term" value="P:L-tyrosine catabolic process"/>
    <property type="evidence" value="ECO:0007669"/>
    <property type="project" value="UniProtKB-UniRule"/>
</dbReference>
<comment type="similarity">
    <text evidence="2 13">Belongs to the FAH family.</text>
</comment>
<evidence type="ECO:0000256" key="12">
    <source>
        <dbReference type="PIRSR" id="PIRSR605959-3"/>
    </source>
</evidence>
<dbReference type="SUPFAM" id="SSF56529">
    <property type="entry name" value="FAH"/>
    <property type="match status" value="1"/>
</dbReference>
<evidence type="ECO:0000256" key="13">
    <source>
        <dbReference type="RuleBase" id="RU366008"/>
    </source>
</evidence>
<evidence type="ECO:0000256" key="1">
    <source>
        <dbReference type="ARBA" id="ARBA00004782"/>
    </source>
</evidence>
<keyword evidence="4 12" id="KW-0479">Metal-binding</keyword>
<dbReference type="HOGENOM" id="CLU_026207_2_0_1"/>
<evidence type="ECO:0000256" key="9">
    <source>
        <dbReference type="ARBA" id="ARBA00023232"/>
    </source>
</evidence>
<dbReference type="InterPro" id="IPR011234">
    <property type="entry name" value="Fumarylacetoacetase-like_C"/>
</dbReference>
<dbReference type="Pfam" id="PF01557">
    <property type="entry name" value="FAA_hydrolase"/>
    <property type="match status" value="1"/>
</dbReference>
<organism evidence="16 17">
    <name type="scientific">Cladophialophora psammophila CBS 110553</name>
    <dbReference type="NCBI Taxonomy" id="1182543"/>
    <lineage>
        <taxon>Eukaryota</taxon>
        <taxon>Fungi</taxon>
        <taxon>Dikarya</taxon>
        <taxon>Ascomycota</taxon>
        <taxon>Pezizomycotina</taxon>
        <taxon>Eurotiomycetes</taxon>
        <taxon>Chaetothyriomycetidae</taxon>
        <taxon>Chaetothyriales</taxon>
        <taxon>Herpotrichiellaceae</taxon>
        <taxon>Cladophialophora</taxon>
    </lineage>
</organism>
<protein>
    <recommendedName>
        <fullName evidence="3 13">Fumarylacetoacetase</fullName>
        <ecNumber evidence="3 13">3.7.1.2</ecNumber>
    </recommendedName>
    <alternativeName>
        <fullName evidence="13">Fumarylacetoacetate hydrolase</fullName>
    </alternativeName>
</protein>
<keyword evidence="8 13" id="KW-0828">Tyrosine catabolism</keyword>
<keyword evidence="5 13" id="KW-0378">Hydrolase</keyword>
<evidence type="ECO:0000256" key="10">
    <source>
        <dbReference type="PIRSR" id="PIRSR605959-1"/>
    </source>
</evidence>
<feature type="binding site" evidence="12">
    <location>
        <position position="130"/>
    </location>
    <ligand>
        <name>Ca(2+)</name>
        <dbReference type="ChEBI" id="CHEBI:29108"/>
    </ligand>
</feature>
<evidence type="ECO:0000256" key="4">
    <source>
        <dbReference type="ARBA" id="ARBA00022723"/>
    </source>
</evidence>
<dbReference type="InterPro" id="IPR005959">
    <property type="entry name" value="Fumarylacetoacetase"/>
</dbReference>
<proteinExistence type="inferred from homology"/>
<feature type="active site" description="Proton acceptor" evidence="10">
    <location>
        <position position="137"/>
    </location>
</feature>
<feature type="binding site" evidence="12">
    <location>
        <position position="259"/>
    </location>
    <ligand>
        <name>Mg(2+)</name>
        <dbReference type="ChEBI" id="CHEBI:18420"/>
    </ligand>
</feature>
<feature type="binding site" evidence="12">
    <location>
        <position position="237"/>
    </location>
    <ligand>
        <name>Mg(2+)</name>
        <dbReference type="ChEBI" id="CHEBI:18420"/>
    </ligand>
</feature>
<dbReference type="AlphaFoldDB" id="W9WRU3"/>
<evidence type="ECO:0000256" key="5">
    <source>
        <dbReference type="ARBA" id="ARBA00022801"/>
    </source>
</evidence>
<dbReference type="NCBIfam" id="TIGR01266">
    <property type="entry name" value="fum_ac_acetase"/>
    <property type="match status" value="1"/>
</dbReference>
<gene>
    <name evidence="16" type="ORF">A1O5_09081</name>
</gene>
<evidence type="ECO:0000256" key="2">
    <source>
        <dbReference type="ARBA" id="ARBA00010211"/>
    </source>
</evidence>
<evidence type="ECO:0000313" key="17">
    <source>
        <dbReference type="Proteomes" id="UP000019471"/>
    </source>
</evidence>
<evidence type="ECO:0000256" key="6">
    <source>
        <dbReference type="ARBA" id="ARBA00022837"/>
    </source>
</evidence>
<keyword evidence="6 12" id="KW-0106">Calcium</keyword>
<keyword evidence="7 12" id="KW-0460">Magnesium</keyword>
<evidence type="ECO:0000256" key="3">
    <source>
        <dbReference type="ARBA" id="ARBA00012094"/>
    </source>
</evidence>
<dbReference type="UniPathway" id="UPA00139">
    <property type="reaction ID" value="UER00341"/>
</dbReference>
<comment type="catalytic activity">
    <reaction evidence="13">
        <text>4-fumarylacetoacetate + H2O = acetoacetate + fumarate + H(+)</text>
        <dbReference type="Rhea" id="RHEA:10244"/>
        <dbReference type="ChEBI" id="CHEBI:13705"/>
        <dbReference type="ChEBI" id="CHEBI:15377"/>
        <dbReference type="ChEBI" id="CHEBI:15378"/>
        <dbReference type="ChEBI" id="CHEBI:18034"/>
        <dbReference type="ChEBI" id="CHEBI:29806"/>
        <dbReference type="EC" id="3.7.1.2"/>
    </reaction>
</comment>
<feature type="domain" description="Fumarylacetoacetase-like C-terminal" evidence="14">
    <location>
        <begin position="159"/>
        <end position="418"/>
    </location>
</feature>
<dbReference type="GO" id="GO:0046872">
    <property type="term" value="F:metal ion binding"/>
    <property type="evidence" value="ECO:0007669"/>
    <property type="project" value="UniProtKB-UniRule"/>
</dbReference>
<feature type="binding site" evidence="12">
    <location>
        <position position="205"/>
    </location>
    <ligand>
        <name>Ca(2+)</name>
        <dbReference type="ChEBI" id="CHEBI:29108"/>
    </ligand>
</feature>
<dbReference type="EC" id="3.7.1.2" evidence="3 13"/>
<comment type="cofactor">
    <cofactor evidence="13">
        <name>Mg(2+)</name>
        <dbReference type="ChEBI" id="CHEBI:18420"/>
    </cofactor>
    <cofactor evidence="13">
        <name>Ca(2+)</name>
        <dbReference type="ChEBI" id="CHEBI:29108"/>
    </cofactor>
</comment>
<evidence type="ECO:0000256" key="7">
    <source>
        <dbReference type="ARBA" id="ARBA00022842"/>
    </source>
</evidence>
<evidence type="ECO:0000256" key="8">
    <source>
        <dbReference type="ARBA" id="ARBA00022878"/>
    </source>
</evidence>
<dbReference type="InterPro" id="IPR036462">
    <property type="entry name" value="Fumarylacetoacetase_N_sf"/>
</dbReference>